<dbReference type="InterPro" id="IPR010852">
    <property type="entry name" value="ABATE"/>
</dbReference>
<dbReference type="SUPFAM" id="SSF160904">
    <property type="entry name" value="Jann2411-like"/>
    <property type="match status" value="1"/>
</dbReference>
<gene>
    <name evidence="2" type="ORF">GCM10011489_34560</name>
</gene>
<dbReference type="RefSeq" id="WP_188588141.1">
    <property type="nucleotide sequence ID" value="NZ_BMGC01000037.1"/>
</dbReference>
<dbReference type="InterPro" id="IPR023286">
    <property type="entry name" value="ABATE_dom_sf"/>
</dbReference>
<dbReference type="Pfam" id="PF11706">
    <property type="entry name" value="zf-CGNR"/>
    <property type="match status" value="1"/>
</dbReference>
<reference evidence="2" key="2">
    <citation type="submission" date="2020-09" db="EMBL/GenBank/DDBJ databases">
        <authorList>
            <person name="Sun Q."/>
            <person name="Zhou Y."/>
        </authorList>
    </citation>
    <scope>NUCLEOTIDE SEQUENCE</scope>
    <source>
        <strain evidence="2">CGMCC 1.12827</strain>
    </source>
</reference>
<dbReference type="Proteomes" id="UP000621454">
    <property type="component" value="Unassembled WGS sequence"/>
</dbReference>
<dbReference type="InterPro" id="IPR021005">
    <property type="entry name" value="Znf_CGNR"/>
</dbReference>
<keyword evidence="3" id="KW-1185">Reference proteome</keyword>
<proteinExistence type="predicted"/>
<dbReference type="Gene3D" id="1.10.3300.10">
    <property type="entry name" value="Jann2411-like domain"/>
    <property type="match status" value="1"/>
</dbReference>
<organism evidence="2 3">
    <name type="scientific">Gordonia jinhuaensis</name>
    <dbReference type="NCBI Taxonomy" id="1517702"/>
    <lineage>
        <taxon>Bacteria</taxon>
        <taxon>Bacillati</taxon>
        <taxon>Actinomycetota</taxon>
        <taxon>Actinomycetes</taxon>
        <taxon>Mycobacteriales</taxon>
        <taxon>Gordoniaceae</taxon>
        <taxon>Gordonia</taxon>
    </lineage>
</organism>
<comment type="caution">
    <text evidence="2">The sequence shown here is derived from an EMBL/GenBank/DDBJ whole genome shotgun (WGS) entry which is preliminary data.</text>
</comment>
<evidence type="ECO:0000259" key="1">
    <source>
        <dbReference type="Pfam" id="PF11706"/>
    </source>
</evidence>
<sequence>MIFGDDVDVALQSAVALVNSASSPDTLETVADLDTFWTRFGYTGRHDRDRTELEQVREIRPTLRALLLADRDDCVGLVNDVLRRHRALPQLERHGDTDWHLHAIDADAPLADRIMVETAMSLVDVIRADELSRLTICDDDDCDAIVLDLSRNRSRRYCSTACTNRNAVAAYRRRQAGTDRNGPAQVR</sequence>
<name>A0A916TGS9_9ACTN</name>
<evidence type="ECO:0000313" key="3">
    <source>
        <dbReference type="Proteomes" id="UP000621454"/>
    </source>
</evidence>
<dbReference type="PANTHER" id="PTHR35525:SF3">
    <property type="entry name" value="BLL6575 PROTEIN"/>
    <property type="match status" value="1"/>
</dbReference>
<dbReference type="AlphaFoldDB" id="A0A916TGS9"/>
<dbReference type="PANTHER" id="PTHR35525">
    <property type="entry name" value="BLL6575 PROTEIN"/>
    <property type="match status" value="1"/>
</dbReference>
<dbReference type="EMBL" id="BMGC01000037">
    <property type="protein sequence ID" value="GGB44136.1"/>
    <property type="molecule type" value="Genomic_DNA"/>
</dbReference>
<reference evidence="2" key="1">
    <citation type="journal article" date="2014" name="Int. J. Syst. Evol. Microbiol.">
        <title>Complete genome sequence of Corynebacterium casei LMG S-19264T (=DSM 44701T), isolated from a smear-ripened cheese.</title>
        <authorList>
            <consortium name="US DOE Joint Genome Institute (JGI-PGF)"/>
            <person name="Walter F."/>
            <person name="Albersmeier A."/>
            <person name="Kalinowski J."/>
            <person name="Ruckert C."/>
        </authorList>
    </citation>
    <scope>NUCLEOTIDE SEQUENCE</scope>
    <source>
        <strain evidence="2">CGMCC 1.12827</strain>
    </source>
</reference>
<dbReference type="Pfam" id="PF07336">
    <property type="entry name" value="ABATE"/>
    <property type="match status" value="1"/>
</dbReference>
<feature type="domain" description="Zinc finger CGNR" evidence="1">
    <location>
        <begin position="133"/>
        <end position="175"/>
    </location>
</feature>
<accession>A0A916TGS9</accession>
<protein>
    <recommendedName>
        <fullName evidence="1">Zinc finger CGNR domain-containing protein</fullName>
    </recommendedName>
</protein>
<evidence type="ECO:0000313" key="2">
    <source>
        <dbReference type="EMBL" id="GGB44136.1"/>
    </source>
</evidence>